<keyword evidence="8 10" id="KW-1133">Transmembrane helix</keyword>
<keyword evidence="9 10" id="KW-0472">Membrane</keyword>
<sequence>MSPALFDVRDNSRLESRIFCCCATMVTDVHLAILSNALGIVLFLLVVLYHYINANYSRQ</sequence>
<dbReference type="EMBL" id="JAPWTK010000237">
    <property type="protein sequence ID" value="KAJ8944846.1"/>
    <property type="molecule type" value="Genomic_DNA"/>
</dbReference>
<keyword evidence="12" id="KW-1185">Reference proteome</keyword>
<evidence type="ECO:0000256" key="1">
    <source>
        <dbReference type="ARBA" id="ARBA00002791"/>
    </source>
</evidence>
<evidence type="ECO:0000256" key="3">
    <source>
        <dbReference type="ARBA" id="ARBA00007685"/>
    </source>
</evidence>
<evidence type="ECO:0000256" key="9">
    <source>
        <dbReference type="ARBA" id="ARBA00023136"/>
    </source>
</evidence>
<name>A0AAV8Y092_9CUCU</name>
<evidence type="ECO:0000256" key="2">
    <source>
        <dbReference type="ARBA" id="ARBA00004643"/>
    </source>
</evidence>
<evidence type="ECO:0000256" key="5">
    <source>
        <dbReference type="ARBA" id="ARBA00022692"/>
    </source>
</evidence>
<comment type="subunit">
    <text evidence="4">Component of the oligosaccharyltransferase (OST) complex.</text>
</comment>
<evidence type="ECO:0000256" key="6">
    <source>
        <dbReference type="ARBA" id="ARBA00022824"/>
    </source>
</evidence>
<evidence type="ECO:0000313" key="11">
    <source>
        <dbReference type="EMBL" id="KAJ8944846.1"/>
    </source>
</evidence>
<dbReference type="SUPFAM" id="SSF103464">
    <property type="entry name" value="Oligosaccharyltransferase subunit ost4p"/>
    <property type="match status" value="1"/>
</dbReference>
<comment type="function">
    <text evidence="1">Subunit of the oligosaccharyl transferase (OST) complex that catalyzes the initial transfer of a defined glycan (Glc(3)Man(9)GlcNAc(2) in eukaryotes) from the lipid carrier dolichol-pyrophosphate to an asparagine residue within an Asn-X-Ser/Thr consensus motif in nascent polypeptide chains, the first step in protein N-glycosylation. N-glycosylation occurs cotranslationally and the complex associates with the Sec61 complex at the channel-forming translocon complex that mediates protein translocation across the endoplasmic reticulum (ER). All subunits are required for a maximal enzyme activity.</text>
</comment>
<keyword evidence="5 10" id="KW-0812">Transmembrane</keyword>
<proteinExistence type="inferred from homology"/>
<feature type="transmembrane region" description="Helical" evidence="10">
    <location>
        <begin position="33"/>
        <end position="52"/>
    </location>
</feature>
<evidence type="ECO:0000256" key="7">
    <source>
        <dbReference type="ARBA" id="ARBA00022968"/>
    </source>
</evidence>
<organism evidence="11 12">
    <name type="scientific">Aromia moschata</name>
    <dbReference type="NCBI Taxonomy" id="1265417"/>
    <lineage>
        <taxon>Eukaryota</taxon>
        <taxon>Metazoa</taxon>
        <taxon>Ecdysozoa</taxon>
        <taxon>Arthropoda</taxon>
        <taxon>Hexapoda</taxon>
        <taxon>Insecta</taxon>
        <taxon>Pterygota</taxon>
        <taxon>Neoptera</taxon>
        <taxon>Endopterygota</taxon>
        <taxon>Coleoptera</taxon>
        <taxon>Polyphaga</taxon>
        <taxon>Cucujiformia</taxon>
        <taxon>Chrysomeloidea</taxon>
        <taxon>Cerambycidae</taxon>
        <taxon>Cerambycinae</taxon>
        <taxon>Callichromatini</taxon>
        <taxon>Aromia</taxon>
    </lineage>
</organism>
<dbReference type="GO" id="GO:0005789">
    <property type="term" value="C:endoplasmic reticulum membrane"/>
    <property type="evidence" value="ECO:0007669"/>
    <property type="project" value="UniProtKB-SubCell"/>
</dbReference>
<evidence type="ECO:0000313" key="12">
    <source>
        <dbReference type="Proteomes" id="UP001162162"/>
    </source>
</evidence>
<accession>A0AAV8Y092</accession>
<keyword evidence="6" id="KW-0256">Endoplasmic reticulum</keyword>
<evidence type="ECO:0000256" key="10">
    <source>
        <dbReference type="SAM" id="Phobius"/>
    </source>
</evidence>
<evidence type="ECO:0000256" key="8">
    <source>
        <dbReference type="ARBA" id="ARBA00022989"/>
    </source>
</evidence>
<comment type="subcellular location">
    <subcellularLocation>
        <location evidence="2">Endoplasmic reticulum membrane</location>
        <topology evidence="2">Single-pass type III membrane protein</topology>
    </subcellularLocation>
</comment>
<dbReference type="InterPro" id="IPR036330">
    <property type="entry name" value="Ost4p_sf"/>
</dbReference>
<comment type="similarity">
    <text evidence="3">Belongs to the OST4 family.</text>
</comment>
<evidence type="ECO:0000256" key="4">
    <source>
        <dbReference type="ARBA" id="ARBA00011157"/>
    </source>
</evidence>
<protein>
    <recommendedName>
        <fullName evidence="13">Dolichyl-diphosphooligosaccharide--protein glycosyltransferase subunit 4</fullName>
    </recommendedName>
</protein>
<dbReference type="InterPro" id="IPR018943">
    <property type="entry name" value="Oligosaccaryltransferase"/>
</dbReference>
<comment type="caution">
    <text evidence="11">The sequence shown here is derived from an EMBL/GenBank/DDBJ whole genome shotgun (WGS) entry which is preliminary data.</text>
</comment>
<dbReference type="Pfam" id="PF10215">
    <property type="entry name" value="Ost4"/>
    <property type="match status" value="1"/>
</dbReference>
<dbReference type="Proteomes" id="UP001162162">
    <property type="component" value="Unassembled WGS sequence"/>
</dbReference>
<keyword evidence="7" id="KW-0735">Signal-anchor</keyword>
<dbReference type="AlphaFoldDB" id="A0AAV8Y092"/>
<evidence type="ECO:0008006" key="13">
    <source>
        <dbReference type="Google" id="ProtNLM"/>
    </source>
</evidence>
<reference evidence="11" key="1">
    <citation type="journal article" date="2023" name="Insect Mol. Biol.">
        <title>Genome sequencing provides insights into the evolution of gene families encoding plant cell wall-degrading enzymes in longhorned beetles.</title>
        <authorList>
            <person name="Shin N.R."/>
            <person name="Okamura Y."/>
            <person name="Kirsch R."/>
            <person name="Pauchet Y."/>
        </authorList>
    </citation>
    <scope>NUCLEOTIDE SEQUENCE</scope>
    <source>
        <strain evidence="11">AMC_N1</strain>
    </source>
</reference>
<gene>
    <name evidence="11" type="ORF">NQ318_012993</name>
</gene>